<comment type="similarity">
    <text evidence="1 7 9">Belongs to the uracil-DNA glycosylase (UDG) superfamily. UNG family.</text>
</comment>
<accession>A0A5C6GGE9</accession>
<keyword evidence="6 7" id="KW-0539">Nucleus</keyword>
<dbReference type="AlphaFoldDB" id="A0A5C6GGE9"/>
<evidence type="ECO:0000256" key="3">
    <source>
        <dbReference type="ARBA" id="ARBA00022801"/>
    </source>
</evidence>
<dbReference type="EC" id="3.2.2.27" evidence="7 9"/>
<evidence type="ECO:0000256" key="10">
    <source>
        <dbReference type="SAM" id="MobiDB-lite"/>
    </source>
</evidence>
<dbReference type="InterPro" id="IPR002043">
    <property type="entry name" value="UDG_fam1"/>
</dbReference>
<dbReference type="GO" id="GO:0005634">
    <property type="term" value="C:nucleus"/>
    <property type="evidence" value="ECO:0007669"/>
    <property type="project" value="UniProtKB-SubCell"/>
</dbReference>
<comment type="subcellular location">
    <subcellularLocation>
        <location evidence="7">Mitochondrion</location>
    </subcellularLocation>
    <subcellularLocation>
        <location evidence="7">Nucleus</location>
    </subcellularLocation>
</comment>
<dbReference type="GO" id="GO:0004844">
    <property type="term" value="F:uracil DNA N-glycosylase activity"/>
    <property type="evidence" value="ECO:0007669"/>
    <property type="project" value="UniProtKB-UniRule"/>
</dbReference>
<evidence type="ECO:0000256" key="4">
    <source>
        <dbReference type="ARBA" id="ARBA00023128"/>
    </source>
</evidence>
<keyword evidence="2 7" id="KW-0227">DNA damage</keyword>
<evidence type="ECO:0000256" key="2">
    <source>
        <dbReference type="ARBA" id="ARBA00022763"/>
    </source>
</evidence>
<dbReference type="Gene3D" id="3.40.470.10">
    <property type="entry name" value="Uracil-DNA glycosylase-like domain"/>
    <property type="match status" value="1"/>
</dbReference>
<dbReference type="HAMAP" id="MF_00148">
    <property type="entry name" value="UDG"/>
    <property type="match status" value="1"/>
</dbReference>
<dbReference type="NCBIfam" id="TIGR00628">
    <property type="entry name" value="ung"/>
    <property type="match status" value="1"/>
</dbReference>
<dbReference type="PROSITE" id="PS00130">
    <property type="entry name" value="U_DNA_GLYCOSYLASE"/>
    <property type="match status" value="1"/>
</dbReference>
<evidence type="ECO:0000256" key="5">
    <source>
        <dbReference type="ARBA" id="ARBA00023204"/>
    </source>
</evidence>
<comment type="caution">
    <text evidence="12">The sequence shown here is derived from an EMBL/GenBank/DDBJ whole genome shotgun (WGS) entry which is preliminary data.</text>
</comment>
<evidence type="ECO:0000256" key="8">
    <source>
        <dbReference type="PROSITE-ProRule" id="PRU10072"/>
    </source>
</evidence>
<keyword evidence="4 7" id="KW-0496">Mitochondrion</keyword>
<feature type="domain" description="Uracil-DNA glycosylase-like" evidence="11">
    <location>
        <begin position="121"/>
        <end position="285"/>
    </location>
</feature>
<evidence type="ECO:0000313" key="13">
    <source>
        <dbReference type="Proteomes" id="UP000317257"/>
    </source>
</evidence>
<organism evidence="12 13">
    <name type="scientific">Metarhizium rileyi (strain RCEF 4871)</name>
    <name type="common">Nomuraea rileyi</name>
    <dbReference type="NCBI Taxonomy" id="1649241"/>
    <lineage>
        <taxon>Eukaryota</taxon>
        <taxon>Fungi</taxon>
        <taxon>Dikarya</taxon>
        <taxon>Ascomycota</taxon>
        <taxon>Pezizomycotina</taxon>
        <taxon>Sordariomycetes</taxon>
        <taxon>Hypocreomycetidae</taxon>
        <taxon>Hypocreales</taxon>
        <taxon>Clavicipitaceae</taxon>
        <taxon>Metarhizium</taxon>
    </lineage>
</organism>
<evidence type="ECO:0000256" key="7">
    <source>
        <dbReference type="HAMAP-Rule" id="MF_03166"/>
    </source>
</evidence>
<dbReference type="SMART" id="SM00986">
    <property type="entry name" value="UDG"/>
    <property type="match status" value="1"/>
</dbReference>
<evidence type="ECO:0000256" key="1">
    <source>
        <dbReference type="ARBA" id="ARBA00008184"/>
    </source>
</evidence>
<feature type="active site" description="Proton acceptor" evidence="7 8">
    <location>
        <position position="136"/>
    </location>
</feature>
<dbReference type="NCBIfam" id="NF003589">
    <property type="entry name" value="PRK05254.1-2"/>
    <property type="match status" value="1"/>
</dbReference>
<comment type="catalytic activity">
    <reaction evidence="7 9">
        <text>Hydrolyzes single-stranded DNA or mismatched double-stranded DNA and polynucleotides, releasing free uracil.</text>
        <dbReference type="EC" id="3.2.2.27"/>
    </reaction>
</comment>
<dbReference type="FunFam" id="3.40.470.10:FF:000007">
    <property type="entry name" value="Uracil-DNA glycosylase"/>
    <property type="match status" value="1"/>
</dbReference>
<name>A0A5C6GGE9_METRR</name>
<reference evidence="13" key="1">
    <citation type="submission" date="2018-12" db="EMBL/GenBank/DDBJ databases">
        <title>The complete genome of Metarhizium rileyi, a key fungal pathogen of Lepidoptera.</title>
        <authorList>
            <person name="Binneck E."/>
            <person name="Lastra C.C.L."/>
            <person name="Sosa-Gomez D.R."/>
        </authorList>
    </citation>
    <scope>NUCLEOTIDE SEQUENCE [LARGE SCALE GENOMIC DNA]</scope>
    <source>
        <strain evidence="13">Cep018-CH2</strain>
    </source>
</reference>
<sequence length="375" mass="41758">MSTLKRKGETLTKGAEAKKSKTNGSIASFFSSPKHAAGNASSASAAPAVKFDKQKWLASLTAEQKQLLKLEIETLHDSWLAHLKDDITTKDFLELKKFLDRETKAGRKWFPPKEDVYSWSRHTPFHNVKVVILGQDPYHNDGQAHGLAFSVRPPTSAPPSLKNIYIALQKDYPTFVQPPNRGGLLTPWADRGVLMLNTCLTVRAHEANSHSNRGWERFTQRIIDLVAQKRTRGVVFVAWGTPAGKRVQKLDKQRHLVLQSVHPSPLSASRGFFDCGHFKKANEWLVKRYGDEGEIDWALSPGATTKTLVAAAANMSMDGVYSVKAVAKSVAKTETKGLETVKVARVTRIEEDVDSEDEAALEEALRLTEEELKKY</sequence>
<protein>
    <recommendedName>
        <fullName evidence="7 9">Uracil-DNA glycosylase</fullName>
        <shortName evidence="7">UDG</shortName>
        <ecNumber evidence="7 9">3.2.2.27</ecNumber>
    </recommendedName>
</protein>
<keyword evidence="5 7" id="KW-0234">DNA repair</keyword>
<dbReference type="NCBIfam" id="NF003588">
    <property type="entry name" value="PRK05254.1-1"/>
    <property type="match status" value="1"/>
</dbReference>
<feature type="compositionally biased region" description="Basic and acidic residues" evidence="10">
    <location>
        <begin position="1"/>
        <end position="19"/>
    </location>
</feature>
<dbReference type="Proteomes" id="UP000317257">
    <property type="component" value="Unassembled WGS sequence"/>
</dbReference>
<dbReference type="GO" id="GO:0005739">
    <property type="term" value="C:mitochondrion"/>
    <property type="evidence" value="ECO:0007669"/>
    <property type="project" value="UniProtKB-SubCell"/>
</dbReference>
<dbReference type="InterPro" id="IPR036895">
    <property type="entry name" value="Uracil-DNA_glycosylase-like_sf"/>
</dbReference>
<comment type="function">
    <text evidence="7 9">Excises uracil residues from the DNA which can arise as a result of misincorporation of dUMP residues by DNA polymerase or due to deamination of cytosine.</text>
</comment>
<dbReference type="NCBIfam" id="NF003592">
    <property type="entry name" value="PRK05254.1-5"/>
    <property type="match status" value="1"/>
</dbReference>
<dbReference type="EMBL" id="SBHS01000008">
    <property type="protein sequence ID" value="TWU75351.1"/>
    <property type="molecule type" value="Genomic_DNA"/>
</dbReference>
<dbReference type="CDD" id="cd10027">
    <property type="entry name" value="UDG-F1-like"/>
    <property type="match status" value="1"/>
</dbReference>
<dbReference type="Pfam" id="PF03167">
    <property type="entry name" value="UDG"/>
    <property type="match status" value="1"/>
</dbReference>
<evidence type="ECO:0000256" key="6">
    <source>
        <dbReference type="ARBA" id="ARBA00023242"/>
    </source>
</evidence>
<evidence type="ECO:0000256" key="9">
    <source>
        <dbReference type="RuleBase" id="RU003780"/>
    </source>
</evidence>
<dbReference type="GO" id="GO:0097510">
    <property type="term" value="P:base-excision repair, AP site formation via deaminated base removal"/>
    <property type="evidence" value="ECO:0007669"/>
    <property type="project" value="TreeGrafter"/>
</dbReference>
<proteinExistence type="inferred from homology"/>
<keyword evidence="3 7" id="KW-0378">Hydrolase</keyword>
<gene>
    <name evidence="7 12" type="primary">UNG1</name>
    <name evidence="12" type="ORF">ED733_007002</name>
</gene>
<feature type="region of interest" description="Disordered" evidence="10">
    <location>
        <begin position="1"/>
        <end position="21"/>
    </location>
</feature>
<dbReference type="SUPFAM" id="SSF52141">
    <property type="entry name" value="Uracil-DNA glycosylase-like"/>
    <property type="match status" value="1"/>
</dbReference>
<evidence type="ECO:0000313" key="12">
    <source>
        <dbReference type="EMBL" id="TWU75351.1"/>
    </source>
</evidence>
<evidence type="ECO:0000259" key="11">
    <source>
        <dbReference type="SMART" id="SM00986"/>
    </source>
</evidence>
<dbReference type="PANTHER" id="PTHR11264:SF0">
    <property type="entry name" value="URACIL-DNA GLYCOSYLASE"/>
    <property type="match status" value="1"/>
</dbReference>
<dbReference type="InterPro" id="IPR005122">
    <property type="entry name" value="Uracil-DNA_glycosylase-like"/>
</dbReference>
<dbReference type="PANTHER" id="PTHR11264">
    <property type="entry name" value="URACIL-DNA GLYCOSYLASE"/>
    <property type="match status" value="1"/>
</dbReference>
<dbReference type="SMART" id="SM00987">
    <property type="entry name" value="UreE_C"/>
    <property type="match status" value="1"/>
</dbReference>
<dbReference type="InterPro" id="IPR018085">
    <property type="entry name" value="Ura-DNA_Glyclase_AS"/>
</dbReference>